<dbReference type="AlphaFoldDB" id="A0A443I5J5"/>
<evidence type="ECO:0008006" key="3">
    <source>
        <dbReference type="Google" id="ProtNLM"/>
    </source>
</evidence>
<proteinExistence type="predicted"/>
<name>A0A443I5J5_BYSSP</name>
<dbReference type="GeneID" id="39597923"/>
<evidence type="ECO:0000313" key="1">
    <source>
        <dbReference type="EMBL" id="RWQ99311.1"/>
    </source>
</evidence>
<protein>
    <recommendedName>
        <fullName evidence="3">Transcription factor domain-containing protein</fullName>
    </recommendedName>
</protein>
<gene>
    <name evidence="1" type="ORF">C8Q69DRAFT_440415</name>
</gene>
<keyword evidence="2" id="KW-1185">Reference proteome</keyword>
<accession>A0A443I5J5</accession>
<dbReference type="EMBL" id="RCNU01000001">
    <property type="protein sequence ID" value="RWQ99311.1"/>
    <property type="molecule type" value="Genomic_DNA"/>
</dbReference>
<evidence type="ECO:0000313" key="2">
    <source>
        <dbReference type="Proteomes" id="UP000283841"/>
    </source>
</evidence>
<sequence>MELIKTASDESPDRFLSYLNVEQCVAIWRKRLPRTLRPEALPGHLRQCQHPLGEIISTFVAIEHIRILIVRVQKFGDVNATAASDYCRNYSTWLPSPVKASTEFSESRRFYEAILSSDVICDIVRNWPRHSICRTCPLIMFALWAPACIQLMVKAFATSTWELREKALISFQALRSGMEQFAEYWGLGQAILQSFRRYEDKLSQIGCTNGRTDIGKEFLLAKRLLSLPDHIDNAIINNTNGLGELMDKNETNSDNNGPRQILDSVVTSNPWHTGLHGSYASDVESLGSFCSTFYVDDLLGNYF</sequence>
<reference evidence="1 2" key="1">
    <citation type="journal article" date="2018" name="Front. Microbiol.">
        <title>Genomic and genetic insights into a cosmopolitan fungus, Paecilomyces variotii (Eurotiales).</title>
        <authorList>
            <person name="Urquhart A.S."/>
            <person name="Mondo S.J."/>
            <person name="Makela M.R."/>
            <person name="Hane J.K."/>
            <person name="Wiebenga A."/>
            <person name="He G."/>
            <person name="Mihaltcheva S."/>
            <person name="Pangilinan J."/>
            <person name="Lipzen A."/>
            <person name="Barry K."/>
            <person name="de Vries R.P."/>
            <person name="Grigoriev I.V."/>
            <person name="Idnurm A."/>
        </authorList>
    </citation>
    <scope>NUCLEOTIDE SEQUENCE [LARGE SCALE GENOMIC DNA]</scope>
    <source>
        <strain evidence="1 2">CBS 101075</strain>
    </source>
</reference>
<dbReference type="RefSeq" id="XP_028488956.1">
    <property type="nucleotide sequence ID" value="XM_028628646.1"/>
</dbReference>
<organism evidence="1 2">
    <name type="scientific">Byssochlamys spectabilis</name>
    <name type="common">Paecilomyces variotii</name>
    <dbReference type="NCBI Taxonomy" id="264951"/>
    <lineage>
        <taxon>Eukaryota</taxon>
        <taxon>Fungi</taxon>
        <taxon>Dikarya</taxon>
        <taxon>Ascomycota</taxon>
        <taxon>Pezizomycotina</taxon>
        <taxon>Eurotiomycetes</taxon>
        <taxon>Eurotiomycetidae</taxon>
        <taxon>Eurotiales</taxon>
        <taxon>Thermoascaceae</taxon>
        <taxon>Paecilomyces</taxon>
    </lineage>
</organism>
<comment type="caution">
    <text evidence="1">The sequence shown here is derived from an EMBL/GenBank/DDBJ whole genome shotgun (WGS) entry which is preliminary data.</text>
</comment>
<dbReference type="Proteomes" id="UP000283841">
    <property type="component" value="Unassembled WGS sequence"/>
</dbReference>
<dbReference type="VEuPathDB" id="FungiDB:C8Q69DRAFT_440415"/>